<gene>
    <name evidence="2" type="ORF">CQW49_11785</name>
</gene>
<dbReference type="Pfam" id="PF01909">
    <property type="entry name" value="NTP_transf_2"/>
    <property type="match status" value="1"/>
</dbReference>
<dbReference type="STRING" id="595536.GCA_000178815_02807"/>
<evidence type="ECO:0000259" key="1">
    <source>
        <dbReference type="Pfam" id="PF01909"/>
    </source>
</evidence>
<keyword evidence="2" id="KW-0808">Transferase</keyword>
<evidence type="ECO:0000313" key="2">
    <source>
        <dbReference type="EMBL" id="ATQ68482.1"/>
    </source>
</evidence>
<sequence>MTTVIDPILRRFRAALDEAYGSRLERVVLFGSRARGDARMDSDYDVAVFLEQFGGLAQEADRLAEIETTILYDTGAVINALPFEAGAYRERTGLMGELRREGVDL</sequence>
<dbReference type="CDD" id="cd05403">
    <property type="entry name" value="NT_KNTase_like"/>
    <property type="match status" value="1"/>
</dbReference>
<dbReference type="Proteomes" id="UP000230709">
    <property type="component" value="Chromosome"/>
</dbReference>
<reference evidence="3" key="1">
    <citation type="submission" date="2017-10" db="EMBL/GenBank/DDBJ databases">
        <title>Completed PacBio SMRT sequence of Methylosinus trichosporium OB3b reveals presence of a third large plasmid.</title>
        <authorList>
            <person name="Charles T.C."/>
            <person name="Lynch M.D.J."/>
            <person name="Heil J.R."/>
            <person name="Cheng J."/>
        </authorList>
    </citation>
    <scope>NUCLEOTIDE SEQUENCE [LARGE SCALE GENOMIC DNA]</scope>
    <source>
        <strain evidence="3">OB3b</strain>
    </source>
</reference>
<dbReference type="KEGG" id="mtw:CQW49_11785"/>
<dbReference type="EMBL" id="CP023737">
    <property type="protein sequence ID" value="ATQ68482.1"/>
    <property type="molecule type" value="Genomic_DNA"/>
</dbReference>
<name>A0A2D2D0I8_METT3</name>
<dbReference type="GO" id="GO:0016779">
    <property type="term" value="F:nucleotidyltransferase activity"/>
    <property type="evidence" value="ECO:0007669"/>
    <property type="project" value="InterPro"/>
</dbReference>
<dbReference type="InterPro" id="IPR052548">
    <property type="entry name" value="Type_VII_TA_antitoxin"/>
</dbReference>
<dbReference type="PANTHER" id="PTHR33933">
    <property type="entry name" value="NUCLEOTIDYLTRANSFERASE"/>
    <property type="match status" value="1"/>
</dbReference>
<dbReference type="Gene3D" id="3.30.460.10">
    <property type="entry name" value="Beta Polymerase, domain 2"/>
    <property type="match status" value="1"/>
</dbReference>
<dbReference type="RefSeq" id="WP_003612336.1">
    <property type="nucleotide sequence ID" value="NZ_ADVE02000001.1"/>
</dbReference>
<proteinExistence type="predicted"/>
<dbReference type="SUPFAM" id="SSF81301">
    <property type="entry name" value="Nucleotidyltransferase"/>
    <property type="match status" value="1"/>
</dbReference>
<feature type="domain" description="Polymerase nucleotidyl transferase" evidence="1">
    <location>
        <begin position="9"/>
        <end position="69"/>
    </location>
</feature>
<dbReference type="AlphaFoldDB" id="A0A2D2D0I8"/>
<dbReference type="InterPro" id="IPR002934">
    <property type="entry name" value="Polymerase_NTP_transf_dom"/>
</dbReference>
<organism evidence="2 3">
    <name type="scientific">Methylosinus trichosporium (strain ATCC 35070 / NCIMB 11131 / UNIQEM 75 / OB3b)</name>
    <dbReference type="NCBI Taxonomy" id="595536"/>
    <lineage>
        <taxon>Bacteria</taxon>
        <taxon>Pseudomonadati</taxon>
        <taxon>Pseudomonadota</taxon>
        <taxon>Alphaproteobacteria</taxon>
        <taxon>Hyphomicrobiales</taxon>
        <taxon>Methylocystaceae</taxon>
        <taxon>Methylosinus</taxon>
    </lineage>
</organism>
<keyword evidence="3" id="KW-1185">Reference proteome</keyword>
<accession>A0A2D2D0I8</accession>
<dbReference type="InterPro" id="IPR043519">
    <property type="entry name" value="NT_sf"/>
</dbReference>
<dbReference type="PANTHER" id="PTHR33933:SF1">
    <property type="entry name" value="PROTEIN ADENYLYLTRANSFERASE MNTA-RELATED"/>
    <property type="match status" value="1"/>
</dbReference>
<evidence type="ECO:0000313" key="3">
    <source>
        <dbReference type="Proteomes" id="UP000230709"/>
    </source>
</evidence>
<protein>
    <submittedName>
        <fullName evidence="2">Nucleotidyltransferase domain-containing protein</fullName>
    </submittedName>
</protein>